<name>A0A2S4N654_9FLAO</name>
<evidence type="ECO:0000313" key="7">
    <source>
        <dbReference type="EMBL" id="POS01166.1"/>
    </source>
</evidence>
<dbReference type="OrthoDB" id="9811562at2"/>
<dbReference type="RefSeq" id="WP_103726655.1">
    <property type="nucleotide sequence ID" value="NZ_PQNY01000013.1"/>
</dbReference>
<feature type="transmembrane region" description="Helical" evidence="6">
    <location>
        <begin position="12"/>
        <end position="30"/>
    </location>
</feature>
<feature type="transmembrane region" description="Helical" evidence="6">
    <location>
        <begin position="137"/>
        <end position="161"/>
    </location>
</feature>
<sequence length="309" mass="35176">MVHFFKLIRYKNLVMIAFVQLIFRFGYFKLNNIVTGMSNFQYCLLVVATVFIAAAGYVINDIFDQDTDLINKPSKVIVGKYISESSAYNIYVALNIIGVGVGFVLSRMVLQPKFFIIFILIAALLYVYATYLKQTVFLGNLVISFLAAITILIIGVFDIYTTLYEGNKAQMTVLMEILTDYAKFAFVITLIREIVKDIQDYKGDFETGLKTTAVTLGVQNTKYIAFALSILLTLYLGYYTYTYFMNNNLYYATLYMLVFVLSPLILNSIKFFSANDTKTFASISFLYKIIMFFGILSLLIVTFNIKNNG</sequence>
<dbReference type="InterPro" id="IPR000537">
    <property type="entry name" value="UbiA_prenyltransferase"/>
</dbReference>
<keyword evidence="8" id="KW-1185">Reference proteome</keyword>
<evidence type="ECO:0000256" key="6">
    <source>
        <dbReference type="SAM" id="Phobius"/>
    </source>
</evidence>
<evidence type="ECO:0000256" key="3">
    <source>
        <dbReference type="ARBA" id="ARBA00022692"/>
    </source>
</evidence>
<dbReference type="CDD" id="cd13961">
    <property type="entry name" value="PT_UbiA_DGGGPS"/>
    <property type="match status" value="1"/>
</dbReference>
<feature type="transmembrane region" description="Helical" evidence="6">
    <location>
        <begin position="114"/>
        <end position="131"/>
    </location>
</feature>
<feature type="transmembrane region" description="Helical" evidence="6">
    <location>
        <begin position="250"/>
        <end position="273"/>
    </location>
</feature>
<proteinExistence type="predicted"/>
<evidence type="ECO:0000256" key="4">
    <source>
        <dbReference type="ARBA" id="ARBA00022989"/>
    </source>
</evidence>
<comment type="subcellular location">
    <subcellularLocation>
        <location evidence="1">Membrane</location>
        <topology evidence="1">Multi-pass membrane protein</topology>
    </subcellularLocation>
</comment>
<feature type="transmembrane region" description="Helical" evidence="6">
    <location>
        <begin position="223"/>
        <end position="244"/>
    </location>
</feature>
<dbReference type="GO" id="GO:0016765">
    <property type="term" value="F:transferase activity, transferring alkyl or aryl (other than methyl) groups"/>
    <property type="evidence" value="ECO:0007669"/>
    <property type="project" value="InterPro"/>
</dbReference>
<evidence type="ECO:0000256" key="1">
    <source>
        <dbReference type="ARBA" id="ARBA00004141"/>
    </source>
</evidence>
<organism evidence="7 8">
    <name type="scientific">Flavobacterium croceum DSM 17960</name>
    <dbReference type="NCBI Taxonomy" id="1121886"/>
    <lineage>
        <taxon>Bacteria</taxon>
        <taxon>Pseudomonadati</taxon>
        <taxon>Bacteroidota</taxon>
        <taxon>Flavobacteriia</taxon>
        <taxon>Flavobacteriales</taxon>
        <taxon>Flavobacteriaceae</taxon>
        <taxon>Flavobacterium</taxon>
    </lineage>
</organism>
<evidence type="ECO:0000256" key="2">
    <source>
        <dbReference type="ARBA" id="ARBA00022475"/>
    </source>
</evidence>
<dbReference type="InterPro" id="IPR044878">
    <property type="entry name" value="UbiA_sf"/>
</dbReference>
<protein>
    <submittedName>
        <fullName evidence="7">4-hydroxybenzoate polyprenyltransferase</fullName>
    </submittedName>
</protein>
<dbReference type="Proteomes" id="UP000237056">
    <property type="component" value="Unassembled WGS sequence"/>
</dbReference>
<keyword evidence="7" id="KW-0808">Transferase</keyword>
<dbReference type="PANTHER" id="PTHR42723:SF1">
    <property type="entry name" value="CHLOROPHYLL SYNTHASE, CHLOROPLASTIC"/>
    <property type="match status" value="1"/>
</dbReference>
<dbReference type="Pfam" id="PF01040">
    <property type="entry name" value="UbiA"/>
    <property type="match status" value="1"/>
</dbReference>
<keyword evidence="5 6" id="KW-0472">Membrane</keyword>
<feature type="transmembrane region" description="Helical" evidence="6">
    <location>
        <begin position="42"/>
        <end position="59"/>
    </location>
</feature>
<keyword evidence="2" id="KW-1003">Cell membrane</keyword>
<keyword evidence="3 6" id="KW-0812">Transmembrane</keyword>
<feature type="transmembrane region" description="Helical" evidence="6">
    <location>
        <begin position="88"/>
        <end position="105"/>
    </location>
</feature>
<dbReference type="PANTHER" id="PTHR42723">
    <property type="entry name" value="CHLOROPHYLL SYNTHASE"/>
    <property type="match status" value="1"/>
</dbReference>
<reference evidence="7 8" key="1">
    <citation type="submission" date="2018-01" db="EMBL/GenBank/DDBJ databases">
        <title>Genomic Encyclopedia of Type Strains, Phase I: the one thousand microbial genomes (KMG-I) project.</title>
        <authorList>
            <person name="Goeker M."/>
        </authorList>
    </citation>
    <scope>NUCLEOTIDE SEQUENCE [LARGE SCALE GENOMIC DNA]</scope>
    <source>
        <strain evidence="7 8">DSM 17960</strain>
    </source>
</reference>
<accession>A0A2S4N654</accession>
<dbReference type="Gene3D" id="1.20.120.1780">
    <property type="entry name" value="UbiA prenyltransferase"/>
    <property type="match status" value="1"/>
</dbReference>
<keyword evidence="4 6" id="KW-1133">Transmembrane helix</keyword>
<feature type="transmembrane region" description="Helical" evidence="6">
    <location>
        <begin position="285"/>
        <end position="305"/>
    </location>
</feature>
<evidence type="ECO:0000313" key="8">
    <source>
        <dbReference type="Proteomes" id="UP000237056"/>
    </source>
</evidence>
<dbReference type="Gene3D" id="1.10.357.140">
    <property type="entry name" value="UbiA prenyltransferase"/>
    <property type="match status" value="1"/>
</dbReference>
<gene>
    <name evidence="7" type="ORF">Q361_11345</name>
</gene>
<dbReference type="AlphaFoldDB" id="A0A2S4N654"/>
<dbReference type="GO" id="GO:0016020">
    <property type="term" value="C:membrane"/>
    <property type="evidence" value="ECO:0007669"/>
    <property type="project" value="UniProtKB-SubCell"/>
</dbReference>
<evidence type="ECO:0000256" key="5">
    <source>
        <dbReference type="ARBA" id="ARBA00023136"/>
    </source>
</evidence>
<dbReference type="InterPro" id="IPR050475">
    <property type="entry name" value="Prenyltransferase_related"/>
</dbReference>
<dbReference type="NCBIfam" id="NF009512">
    <property type="entry name" value="PRK12872.1-1"/>
    <property type="match status" value="1"/>
</dbReference>
<comment type="caution">
    <text evidence="7">The sequence shown here is derived from an EMBL/GenBank/DDBJ whole genome shotgun (WGS) entry which is preliminary data.</text>
</comment>
<dbReference type="EMBL" id="PQNY01000013">
    <property type="protein sequence ID" value="POS01166.1"/>
    <property type="molecule type" value="Genomic_DNA"/>
</dbReference>